<evidence type="ECO:0000259" key="15">
    <source>
        <dbReference type="Pfam" id="PF07715"/>
    </source>
</evidence>
<evidence type="ECO:0000256" key="12">
    <source>
        <dbReference type="RuleBase" id="RU003357"/>
    </source>
</evidence>
<dbReference type="GO" id="GO:0006826">
    <property type="term" value="P:iron ion transport"/>
    <property type="evidence" value="ECO:0007669"/>
    <property type="project" value="UniProtKB-KW"/>
</dbReference>
<evidence type="ECO:0000256" key="2">
    <source>
        <dbReference type="ARBA" id="ARBA00022448"/>
    </source>
</evidence>
<comment type="subcellular location">
    <subcellularLocation>
        <location evidence="1 11">Cell outer membrane</location>
        <topology evidence="1 11">Multi-pass membrane protein</topology>
    </subcellularLocation>
</comment>
<comment type="similarity">
    <text evidence="11 12">Belongs to the TonB-dependent receptor family.</text>
</comment>
<dbReference type="InterPro" id="IPR012910">
    <property type="entry name" value="Plug_dom"/>
</dbReference>
<sequence length="772" mass="83657">MMRYAMLFGAASACAIATSSLAQTPVETQTDDTEMTNEIVVTAQKREESLRDVPMSVTALTGAQLASKGITDVQGLMKVTPGFSFVESGSAVPVYSLRGVGFFDTAAGARPTVSVYQDQIPIPFSIETTGASFDLERVEVLKGPQGILFGQNATGGAINYIAAKPSADFGAGASVSYARFNTVDVSGYLTGPLGPTLNARLAVRGQRGDDYQYSYTRDDTHGAKRFLQGRFLLDWKPSSALSVELGVSGFRDRSDTQAGQLQQVLLQTPARASFVPLLIPYPTAPASNRAADFDAGEAFRRNNKYYQLSLRGDYYLNDMLTVTSITAYSDMSVHQRIDQDGTSLTASTSDVRANLSSFSQELRLAGDMGAVQFVVGGYLSHDKAREDNVYDLPYSTISRTLPTGHLPNFILSSDQNFKTAAVFGNVDIKIGEALTAHAGARYTNAKNAYSACNRAGSATTAATLTAFYNILRAGAGSAPIAPLATGDCVTLDATLTPVPLMDNLDQDNVSWRLGLDWKPAGEGLIYANVSRGYKAGSVSTPPALATAAFVPATQESVLAYEVGFKFPIKRRYLEASGALFYYDYSDKQVLGRVLTQPTQLGALQALVNVPQSRIQGAEFQINSNPVRGLSLMIGGTYLDSKVTRDFINYTITAVQTNFKGNAFPYTPKYQLVADAQYEMPIGNLIGMIGSNMNYRSTTNSGFGNLPSLNIDGYTLIDVRAAIRTEDRRWQAMLFVRNLTDKYYWTNVARLTDTIRRYAGEPRTYGVQLSTKF</sequence>
<name>A0A7W9EE59_9SPHN</name>
<keyword evidence="17" id="KW-1185">Reference proteome</keyword>
<protein>
    <submittedName>
        <fullName evidence="16">Outer membrane receptor protein involved in Fe transport</fullName>
    </submittedName>
</protein>
<dbReference type="RefSeq" id="WP_246350442.1">
    <property type="nucleotide sequence ID" value="NZ_JACIJC010000002.1"/>
</dbReference>
<evidence type="ECO:0000256" key="10">
    <source>
        <dbReference type="ARBA" id="ARBA00023237"/>
    </source>
</evidence>
<dbReference type="PROSITE" id="PS52016">
    <property type="entry name" value="TONB_DEPENDENT_REC_3"/>
    <property type="match status" value="1"/>
</dbReference>
<evidence type="ECO:0000256" key="3">
    <source>
        <dbReference type="ARBA" id="ARBA00022452"/>
    </source>
</evidence>
<dbReference type="CDD" id="cd01347">
    <property type="entry name" value="ligand_gated_channel"/>
    <property type="match status" value="1"/>
</dbReference>
<dbReference type="Gene3D" id="2.40.170.20">
    <property type="entry name" value="TonB-dependent receptor, beta-barrel domain"/>
    <property type="match status" value="1"/>
</dbReference>
<dbReference type="SUPFAM" id="SSF56935">
    <property type="entry name" value="Porins"/>
    <property type="match status" value="1"/>
</dbReference>
<keyword evidence="16" id="KW-0675">Receptor</keyword>
<feature type="signal peptide" evidence="13">
    <location>
        <begin position="1"/>
        <end position="22"/>
    </location>
</feature>
<evidence type="ECO:0000256" key="7">
    <source>
        <dbReference type="ARBA" id="ARBA00023065"/>
    </source>
</evidence>
<keyword evidence="9 11" id="KW-0472">Membrane</keyword>
<keyword evidence="3 11" id="KW-1134">Transmembrane beta strand</keyword>
<dbReference type="PANTHER" id="PTHR32552:SF81">
    <property type="entry name" value="TONB-DEPENDENT OUTER MEMBRANE RECEPTOR"/>
    <property type="match status" value="1"/>
</dbReference>
<dbReference type="InterPro" id="IPR036942">
    <property type="entry name" value="Beta-barrel_TonB_sf"/>
</dbReference>
<evidence type="ECO:0000256" key="4">
    <source>
        <dbReference type="ARBA" id="ARBA00022496"/>
    </source>
</evidence>
<feature type="domain" description="TonB-dependent receptor-like beta-barrel" evidence="14">
    <location>
        <begin position="286"/>
        <end position="738"/>
    </location>
</feature>
<keyword evidence="13" id="KW-0732">Signal</keyword>
<keyword evidence="10 11" id="KW-0998">Cell outer membrane</keyword>
<evidence type="ECO:0000256" key="11">
    <source>
        <dbReference type="PROSITE-ProRule" id="PRU01360"/>
    </source>
</evidence>
<evidence type="ECO:0000256" key="9">
    <source>
        <dbReference type="ARBA" id="ARBA00023136"/>
    </source>
</evidence>
<dbReference type="Proteomes" id="UP000549617">
    <property type="component" value="Unassembled WGS sequence"/>
</dbReference>
<reference evidence="16 17" key="1">
    <citation type="submission" date="2020-08" db="EMBL/GenBank/DDBJ databases">
        <title>Genomic Encyclopedia of Type Strains, Phase IV (KMG-IV): sequencing the most valuable type-strain genomes for metagenomic binning, comparative biology and taxonomic classification.</title>
        <authorList>
            <person name="Goeker M."/>
        </authorList>
    </citation>
    <scope>NUCLEOTIDE SEQUENCE [LARGE SCALE GENOMIC DNA]</scope>
    <source>
        <strain evidence="16 17">DSM 25079</strain>
    </source>
</reference>
<evidence type="ECO:0000256" key="8">
    <source>
        <dbReference type="ARBA" id="ARBA00023077"/>
    </source>
</evidence>
<feature type="domain" description="TonB-dependent receptor plug" evidence="15">
    <location>
        <begin position="50"/>
        <end position="157"/>
    </location>
</feature>
<keyword evidence="2 11" id="KW-0813">Transport</keyword>
<organism evidence="16 17">
    <name type="scientific">Sphingobium boeckii</name>
    <dbReference type="NCBI Taxonomy" id="1082345"/>
    <lineage>
        <taxon>Bacteria</taxon>
        <taxon>Pseudomonadati</taxon>
        <taxon>Pseudomonadota</taxon>
        <taxon>Alphaproteobacteria</taxon>
        <taxon>Sphingomonadales</taxon>
        <taxon>Sphingomonadaceae</taxon>
        <taxon>Sphingobium</taxon>
    </lineage>
</organism>
<dbReference type="Pfam" id="PF07715">
    <property type="entry name" value="Plug"/>
    <property type="match status" value="1"/>
</dbReference>
<evidence type="ECO:0000259" key="14">
    <source>
        <dbReference type="Pfam" id="PF00593"/>
    </source>
</evidence>
<proteinExistence type="inferred from homology"/>
<evidence type="ECO:0000256" key="6">
    <source>
        <dbReference type="ARBA" id="ARBA00023004"/>
    </source>
</evidence>
<dbReference type="Pfam" id="PF00593">
    <property type="entry name" value="TonB_dep_Rec_b-barrel"/>
    <property type="match status" value="1"/>
</dbReference>
<evidence type="ECO:0000256" key="5">
    <source>
        <dbReference type="ARBA" id="ARBA00022692"/>
    </source>
</evidence>
<dbReference type="GO" id="GO:0009279">
    <property type="term" value="C:cell outer membrane"/>
    <property type="evidence" value="ECO:0007669"/>
    <property type="project" value="UniProtKB-SubCell"/>
</dbReference>
<gene>
    <name evidence="16" type="ORF">FHS49_001677</name>
</gene>
<accession>A0A7W9EE59</accession>
<dbReference type="InterPro" id="IPR039426">
    <property type="entry name" value="TonB-dep_rcpt-like"/>
</dbReference>
<dbReference type="PANTHER" id="PTHR32552">
    <property type="entry name" value="FERRICHROME IRON RECEPTOR-RELATED"/>
    <property type="match status" value="1"/>
</dbReference>
<evidence type="ECO:0000256" key="1">
    <source>
        <dbReference type="ARBA" id="ARBA00004571"/>
    </source>
</evidence>
<dbReference type="EMBL" id="JACIJC010000002">
    <property type="protein sequence ID" value="MBB5685669.1"/>
    <property type="molecule type" value="Genomic_DNA"/>
</dbReference>
<evidence type="ECO:0000313" key="17">
    <source>
        <dbReference type="Proteomes" id="UP000549617"/>
    </source>
</evidence>
<keyword evidence="4" id="KW-0410">Iron transport</keyword>
<comment type="caution">
    <text evidence="16">The sequence shown here is derived from an EMBL/GenBank/DDBJ whole genome shotgun (WGS) entry which is preliminary data.</text>
</comment>
<evidence type="ECO:0000256" key="13">
    <source>
        <dbReference type="SAM" id="SignalP"/>
    </source>
</evidence>
<keyword evidence="5 11" id="KW-0812">Transmembrane</keyword>
<feature type="chain" id="PRO_5031448938" evidence="13">
    <location>
        <begin position="23"/>
        <end position="772"/>
    </location>
</feature>
<evidence type="ECO:0000313" key="16">
    <source>
        <dbReference type="EMBL" id="MBB5685669.1"/>
    </source>
</evidence>
<dbReference type="AlphaFoldDB" id="A0A7W9EE59"/>
<keyword evidence="8 12" id="KW-0798">TonB box</keyword>
<keyword evidence="6" id="KW-0408">Iron</keyword>
<dbReference type="InterPro" id="IPR000531">
    <property type="entry name" value="Beta-barrel_TonB"/>
</dbReference>
<keyword evidence="7" id="KW-0406">Ion transport</keyword>